<gene>
    <name evidence="2" type="ORF">DGMP_09030</name>
</gene>
<protein>
    <submittedName>
        <fullName evidence="2">Uncharacterized protein</fullName>
    </submittedName>
</protein>
<evidence type="ECO:0000256" key="1">
    <source>
        <dbReference type="SAM" id="MobiDB-lite"/>
    </source>
</evidence>
<feature type="region of interest" description="Disordered" evidence="1">
    <location>
        <begin position="45"/>
        <end position="66"/>
    </location>
</feature>
<sequence>MESMHEKKENESEKYQGVCYPAEKIFFKYTLLEKMVEKKGLHSLEQSGTEKGSDPSLQRFGQPVVF</sequence>
<organism evidence="2 3">
    <name type="scientific">Desulfomarina profundi</name>
    <dbReference type="NCBI Taxonomy" id="2772557"/>
    <lineage>
        <taxon>Bacteria</taxon>
        <taxon>Pseudomonadati</taxon>
        <taxon>Thermodesulfobacteriota</taxon>
        <taxon>Desulfobulbia</taxon>
        <taxon>Desulfobulbales</taxon>
        <taxon>Desulfobulbaceae</taxon>
        <taxon>Desulfomarina</taxon>
    </lineage>
</organism>
<reference evidence="2" key="1">
    <citation type="submission" date="2020-09" db="EMBL/GenBank/DDBJ databases">
        <title>Desulfogranum mesoprofundum gen. nov., sp. nov., a novel mesophilic, sulfate-reducing chemolithoautotroph isolated from a deep-sea hydrothermal vent chimney in the Suiyo Seamount.</title>
        <authorList>
            <person name="Hashimoto Y."/>
            <person name="Nakagawa S."/>
        </authorList>
    </citation>
    <scope>NUCLEOTIDE SEQUENCE</scope>
    <source>
        <strain evidence="2">KT2</strain>
    </source>
</reference>
<name>A0A8D5FM55_9BACT</name>
<dbReference type="EMBL" id="AP024086">
    <property type="protein sequence ID" value="BCL60210.1"/>
    <property type="molecule type" value="Genomic_DNA"/>
</dbReference>
<dbReference type="AlphaFoldDB" id="A0A8D5FM55"/>
<dbReference type="KEGG" id="dbk:DGMP_09030"/>
<evidence type="ECO:0000313" key="3">
    <source>
        <dbReference type="Proteomes" id="UP000826725"/>
    </source>
</evidence>
<evidence type="ECO:0000313" key="2">
    <source>
        <dbReference type="EMBL" id="BCL60210.1"/>
    </source>
</evidence>
<accession>A0A8D5FM55</accession>
<proteinExistence type="predicted"/>
<dbReference type="Proteomes" id="UP000826725">
    <property type="component" value="Chromosome"/>
</dbReference>
<keyword evidence="3" id="KW-1185">Reference proteome</keyword>